<dbReference type="AlphaFoldDB" id="X1LK27"/>
<accession>X1LK27</accession>
<sequence length="270" mass="28894">KQRMKLLKKESGQILLMTLILLAAGSCLVIPLLKQSFTNVEYHQSIECRTLNNYAADSGVEWVLCKLYGNPGVYTDPENPLRDSFTLNNRTVDVTADYLGSGLFEVTSTASGGGCGSTTITAHINLGAGSFAYVIAAKNYIRLEKTTINSLPEEGHGDIRCNWDIELVGGNVTVNGSAYAVDTITGGTITVQPPHENASPILFPGDYSGLYETMSKETGEIRVGDLIITENQPLGPVHITGNLTVEANTTVTLTGTVYVIGTITVNNGIF</sequence>
<keyword evidence="1" id="KW-1133">Transmembrane helix</keyword>
<keyword evidence="1" id="KW-0472">Membrane</keyword>
<dbReference type="EMBL" id="BARV01022383">
    <property type="protein sequence ID" value="GAI19732.1"/>
    <property type="molecule type" value="Genomic_DNA"/>
</dbReference>
<feature type="transmembrane region" description="Helical" evidence="1">
    <location>
        <begin position="12"/>
        <end position="33"/>
    </location>
</feature>
<evidence type="ECO:0000313" key="2">
    <source>
        <dbReference type="EMBL" id="GAI19732.1"/>
    </source>
</evidence>
<evidence type="ECO:0008006" key="3">
    <source>
        <dbReference type="Google" id="ProtNLM"/>
    </source>
</evidence>
<protein>
    <recommendedName>
        <fullName evidence="3">Type 4 fimbrial biogenesis protein PilX N-terminal domain-containing protein</fullName>
    </recommendedName>
</protein>
<reference evidence="2" key="1">
    <citation type="journal article" date="2014" name="Front. Microbiol.">
        <title>High frequency of phylogenetically diverse reductive dehalogenase-homologous genes in deep subseafloor sedimentary metagenomes.</title>
        <authorList>
            <person name="Kawai M."/>
            <person name="Futagami T."/>
            <person name="Toyoda A."/>
            <person name="Takaki Y."/>
            <person name="Nishi S."/>
            <person name="Hori S."/>
            <person name="Arai W."/>
            <person name="Tsubouchi T."/>
            <person name="Morono Y."/>
            <person name="Uchiyama I."/>
            <person name="Ito T."/>
            <person name="Fujiyama A."/>
            <person name="Inagaki F."/>
            <person name="Takami H."/>
        </authorList>
    </citation>
    <scope>NUCLEOTIDE SEQUENCE</scope>
    <source>
        <strain evidence="2">Expedition CK06-06</strain>
    </source>
</reference>
<organism evidence="2">
    <name type="scientific">marine sediment metagenome</name>
    <dbReference type="NCBI Taxonomy" id="412755"/>
    <lineage>
        <taxon>unclassified sequences</taxon>
        <taxon>metagenomes</taxon>
        <taxon>ecological metagenomes</taxon>
    </lineage>
</organism>
<proteinExistence type="predicted"/>
<gene>
    <name evidence="2" type="ORF">S06H3_36921</name>
</gene>
<name>X1LK27_9ZZZZ</name>
<keyword evidence="1" id="KW-0812">Transmembrane</keyword>
<comment type="caution">
    <text evidence="2">The sequence shown here is derived from an EMBL/GenBank/DDBJ whole genome shotgun (WGS) entry which is preliminary data.</text>
</comment>
<feature type="non-terminal residue" evidence="2">
    <location>
        <position position="1"/>
    </location>
</feature>
<evidence type="ECO:0000256" key="1">
    <source>
        <dbReference type="SAM" id="Phobius"/>
    </source>
</evidence>
<feature type="non-terminal residue" evidence="2">
    <location>
        <position position="270"/>
    </location>
</feature>